<keyword evidence="6" id="KW-0175">Coiled coil</keyword>
<dbReference type="InterPro" id="IPR052162">
    <property type="entry name" value="Sensor_kinase/Photoreceptor"/>
</dbReference>
<dbReference type="Proteomes" id="UP000249633">
    <property type="component" value="Unassembled WGS sequence"/>
</dbReference>
<evidence type="ECO:0000256" key="3">
    <source>
        <dbReference type="ARBA" id="ARBA00022553"/>
    </source>
</evidence>
<dbReference type="PANTHER" id="PTHR43304:SF1">
    <property type="entry name" value="PAC DOMAIN-CONTAINING PROTEIN"/>
    <property type="match status" value="1"/>
</dbReference>
<dbReference type="NCBIfam" id="TIGR00229">
    <property type="entry name" value="sensory_box"/>
    <property type="match status" value="1"/>
</dbReference>
<gene>
    <name evidence="8" type="ORF">DI603_17545</name>
</gene>
<dbReference type="InterPro" id="IPR013655">
    <property type="entry name" value="PAS_fold_3"/>
</dbReference>
<dbReference type="InterPro" id="IPR000014">
    <property type="entry name" value="PAS"/>
</dbReference>
<accession>A0A2W5DG75</accession>
<feature type="coiled-coil region" evidence="6">
    <location>
        <begin position="262"/>
        <end position="293"/>
    </location>
</feature>
<dbReference type="Pfam" id="PF13188">
    <property type="entry name" value="PAS_8"/>
    <property type="match status" value="1"/>
</dbReference>
<protein>
    <recommendedName>
        <fullName evidence="2">histidine kinase</fullName>
        <ecNumber evidence="2">2.7.13.3</ecNumber>
    </recommendedName>
</protein>
<dbReference type="EC" id="2.7.13.3" evidence="2"/>
<feature type="domain" description="PAS" evidence="7">
    <location>
        <begin position="7"/>
        <end position="72"/>
    </location>
</feature>
<proteinExistence type="predicted"/>
<dbReference type="CDD" id="cd00130">
    <property type="entry name" value="PAS"/>
    <property type="match status" value="2"/>
</dbReference>
<evidence type="ECO:0000313" key="9">
    <source>
        <dbReference type="Proteomes" id="UP000249633"/>
    </source>
</evidence>
<dbReference type="SMART" id="SM00091">
    <property type="entry name" value="PAS"/>
    <property type="match status" value="2"/>
</dbReference>
<organism evidence="8 9">
    <name type="scientific">Roseateles depolymerans</name>
    <dbReference type="NCBI Taxonomy" id="76731"/>
    <lineage>
        <taxon>Bacteria</taxon>
        <taxon>Pseudomonadati</taxon>
        <taxon>Pseudomonadota</taxon>
        <taxon>Betaproteobacteria</taxon>
        <taxon>Burkholderiales</taxon>
        <taxon>Sphaerotilaceae</taxon>
        <taxon>Roseateles</taxon>
    </lineage>
</organism>
<comment type="caution">
    <text evidence="8">The sequence shown here is derived from an EMBL/GenBank/DDBJ whole genome shotgun (WGS) entry which is preliminary data.</text>
</comment>
<evidence type="ECO:0000256" key="6">
    <source>
        <dbReference type="SAM" id="Coils"/>
    </source>
</evidence>
<comment type="catalytic activity">
    <reaction evidence="1">
        <text>ATP + protein L-histidine = ADP + protein N-phospho-L-histidine.</text>
        <dbReference type="EC" id="2.7.13.3"/>
    </reaction>
</comment>
<dbReference type="Gene3D" id="3.30.450.20">
    <property type="entry name" value="PAS domain"/>
    <property type="match status" value="2"/>
</dbReference>
<keyword evidence="4" id="KW-0808">Transferase</keyword>
<evidence type="ECO:0000256" key="5">
    <source>
        <dbReference type="ARBA" id="ARBA00022777"/>
    </source>
</evidence>
<dbReference type="AlphaFoldDB" id="A0A2W5DG75"/>
<evidence type="ECO:0000256" key="1">
    <source>
        <dbReference type="ARBA" id="ARBA00000085"/>
    </source>
</evidence>
<dbReference type="InterPro" id="IPR035965">
    <property type="entry name" value="PAS-like_dom_sf"/>
</dbReference>
<name>A0A2W5DG75_9BURK</name>
<keyword evidence="5" id="KW-0418">Kinase</keyword>
<dbReference type="PANTHER" id="PTHR43304">
    <property type="entry name" value="PHYTOCHROME-LIKE PROTEIN CPH1"/>
    <property type="match status" value="1"/>
</dbReference>
<reference evidence="8 9" key="1">
    <citation type="submission" date="2017-08" db="EMBL/GenBank/DDBJ databases">
        <title>Infants hospitalized years apart are colonized by the same room-sourced microbial strains.</title>
        <authorList>
            <person name="Brooks B."/>
            <person name="Olm M.R."/>
            <person name="Firek B.A."/>
            <person name="Baker R."/>
            <person name="Thomas B.C."/>
            <person name="Morowitz M.J."/>
            <person name="Banfield J.F."/>
        </authorList>
    </citation>
    <scope>NUCLEOTIDE SEQUENCE [LARGE SCALE GENOMIC DNA]</scope>
    <source>
        <strain evidence="8">S2_012_000_R2_81</strain>
    </source>
</reference>
<evidence type="ECO:0000259" key="7">
    <source>
        <dbReference type="PROSITE" id="PS50112"/>
    </source>
</evidence>
<dbReference type="EMBL" id="QFOD01000018">
    <property type="protein sequence ID" value="PZP29463.1"/>
    <property type="molecule type" value="Genomic_DNA"/>
</dbReference>
<evidence type="ECO:0000256" key="4">
    <source>
        <dbReference type="ARBA" id="ARBA00022679"/>
    </source>
</evidence>
<evidence type="ECO:0000256" key="2">
    <source>
        <dbReference type="ARBA" id="ARBA00012438"/>
    </source>
</evidence>
<dbReference type="PROSITE" id="PS50112">
    <property type="entry name" value="PAS"/>
    <property type="match status" value="1"/>
</dbReference>
<sequence length="307" mass="34610">MPVGVAAAQWYQRLFEANPVPMWIYDLQTLKFLDVNEVACQRYGYTRDEFLSMSIRDIRPPEDIAAVERSVRLTPAEVFSSGIWRHRLKDGRLIYVEITSHELLYGTRPARMVAPLDVTKRVLAEAALSEREAGLRRAQGIAKLAHVVTRADGSFEDWSETLPLLAGCTVEAMPRTVLEWMERLVHAEDQDAFRSALVQAVQTGAKVEIEYRLARPDGEALQVAQVIEPVERIAEVGSTRWFSTLQDVTAQKATEAVVRSLNEDLEHRVASRTAQLETTNRELVQAIEAAEHANHAKTEFLTDPHEP</sequence>
<dbReference type="SUPFAM" id="SSF55785">
    <property type="entry name" value="PYP-like sensor domain (PAS domain)"/>
    <property type="match status" value="2"/>
</dbReference>
<evidence type="ECO:0000313" key="8">
    <source>
        <dbReference type="EMBL" id="PZP29463.1"/>
    </source>
</evidence>
<dbReference type="Pfam" id="PF08447">
    <property type="entry name" value="PAS_3"/>
    <property type="match status" value="1"/>
</dbReference>
<keyword evidence="3" id="KW-0597">Phosphoprotein</keyword>
<dbReference type="GO" id="GO:0004673">
    <property type="term" value="F:protein histidine kinase activity"/>
    <property type="evidence" value="ECO:0007669"/>
    <property type="project" value="UniProtKB-EC"/>
</dbReference>